<accession>A0A849BWD4</accession>
<dbReference type="Pfam" id="PF00378">
    <property type="entry name" value="ECH_1"/>
    <property type="match status" value="1"/>
</dbReference>
<dbReference type="PANTHER" id="PTHR43802:SF1">
    <property type="entry name" value="IP11341P-RELATED"/>
    <property type="match status" value="1"/>
</dbReference>
<reference evidence="7 8" key="1">
    <citation type="submission" date="2020-05" db="EMBL/GenBank/DDBJ databases">
        <title>MicrobeNet Type strains.</title>
        <authorList>
            <person name="Nicholson A.C."/>
        </authorList>
    </citation>
    <scope>NUCLEOTIDE SEQUENCE [LARGE SCALE GENOMIC DNA]</scope>
    <source>
        <strain evidence="7 8">JCM 3224</strain>
    </source>
</reference>
<gene>
    <name evidence="7" type="ORF">HLB23_13535</name>
</gene>
<evidence type="ECO:0000256" key="1">
    <source>
        <dbReference type="ARBA" id="ARBA00002994"/>
    </source>
</evidence>
<comment type="similarity">
    <text evidence="2 6">Belongs to the enoyl-CoA hydratase/isomerase family.</text>
</comment>
<evidence type="ECO:0000256" key="3">
    <source>
        <dbReference type="ARBA" id="ARBA00022832"/>
    </source>
</evidence>
<dbReference type="InterPro" id="IPR018376">
    <property type="entry name" value="Enoyl-CoA_hyd/isom_CS"/>
</dbReference>
<keyword evidence="3" id="KW-0443">Lipid metabolism</keyword>
<dbReference type="NCBIfam" id="NF006100">
    <property type="entry name" value="PRK08252.1"/>
    <property type="match status" value="1"/>
</dbReference>
<evidence type="ECO:0000256" key="2">
    <source>
        <dbReference type="ARBA" id="ARBA00005254"/>
    </source>
</evidence>
<comment type="catalytic activity">
    <reaction evidence="5">
        <text>a 4-saturated-(3S)-3-hydroxyacyl-CoA = a (3E)-enoyl-CoA + H2O</text>
        <dbReference type="Rhea" id="RHEA:20724"/>
        <dbReference type="ChEBI" id="CHEBI:15377"/>
        <dbReference type="ChEBI" id="CHEBI:58521"/>
        <dbReference type="ChEBI" id="CHEBI:137480"/>
        <dbReference type="EC" id="4.2.1.17"/>
    </reaction>
</comment>
<comment type="function">
    <text evidence="1">Could possibly oxidize fatty acids using specific components.</text>
</comment>
<dbReference type="Gene3D" id="1.10.12.10">
    <property type="entry name" value="Lyase 2-enoyl-coa Hydratase, Chain A, domain 2"/>
    <property type="match status" value="1"/>
</dbReference>
<sequence length="254" mass="26610">MSDVVLVERHDAVQVVTINRPAVKNALDAAVAQAVAEAIDELDESGDLRAGVITGAGGTFSTGMDLKAFLRGESPSLPGRGLCGITITPPRKPLVAAVEGWALAGGFELLLACDLVVAARTARFGVPEVKRSLVARGGAAYLLPRRIPQAIALELLLTGEPIDADRAAEIGLVNRLTDEGEALDAAIELAVQIAANGPLAIAATKQIARSSGDWTLEEGWERQFAMSLPVFQSEDAAEGATAFAEKRPPVWKGR</sequence>
<dbReference type="InterPro" id="IPR014748">
    <property type="entry name" value="Enoyl-CoA_hydra_C"/>
</dbReference>
<evidence type="ECO:0000256" key="6">
    <source>
        <dbReference type="RuleBase" id="RU003707"/>
    </source>
</evidence>
<comment type="caution">
    <text evidence="7">The sequence shown here is derived from an EMBL/GenBank/DDBJ whole genome shotgun (WGS) entry which is preliminary data.</text>
</comment>
<dbReference type="Gene3D" id="3.90.226.10">
    <property type="entry name" value="2-enoyl-CoA Hydratase, Chain A, domain 1"/>
    <property type="match status" value="1"/>
</dbReference>
<dbReference type="Proteomes" id="UP000586827">
    <property type="component" value="Unassembled WGS sequence"/>
</dbReference>
<dbReference type="InterPro" id="IPR029045">
    <property type="entry name" value="ClpP/crotonase-like_dom_sf"/>
</dbReference>
<dbReference type="InterPro" id="IPR001753">
    <property type="entry name" value="Enoyl-CoA_hydra/iso"/>
</dbReference>
<evidence type="ECO:0000313" key="7">
    <source>
        <dbReference type="EMBL" id="NNH70872.1"/>
    </source>
</evidence>
<dbReference type="EMBL" id="JABELX010000004">
    <property type="protein sequence ID" value="NNH70872.1"/>
    <property type="molecule type" value="Genomic_DNA"/>
</dbReference>
<dbReference type="AlphaFoldDB" id="A0A849BWD4"/>
<organism evidence="7 8">
    <name type="scientific">Nocardia uniformis</name>
    <dbReference type="NCBI Taxonomy" id="53432"/>
    <lineage>
        <taxon>Bacteria</taxon>
        <taxon>Bacillati</taxon>
        <taxon>Actinomycetota</taxon>
        <taxon>Actinomycetes</taxon>
        <taxon>Mycobacteriales</taxon>
        <taxon>Nocardiaceae</taxon>
        <taxon>Nocardia</taxon>
    </lineage>
</organism>
<protein>
    <submittedName>
        <fullName evidence="7">Crotonase/enoyl-CoA hydratase family protein</fullName>
    </submittedName>
</protein>
<proteinExistence type="inferred from homology"/>
<dbReference type="GO" id="GO:0006631">
    <property type="term" value="P:fatty acid metabolic process"/>
    <property type="evidence" value="ECO:0007669"/>
    <property type="project" value="UniProtKB-KW"/>
</dbReference>
<dbReference type="SUPFAM" id="SSF52096">
    <property type="entry name" value="ClpP/crotonase"/>
    <property type="match status" value="1"/>
</dbReference>
<dbReference type="CDD" id="cd06558">
    <property type="entry name" value="crotonase-like"/>
    <property type="match status" value="1"/>
</dbReference>
<keyword evidence="8" id="KW-1185">Reference proteome</keyword>
<comment type="catalytic activity">
    <reaction evidence="4">
        <text>a (3S)-3-hydroxyacyl-CoA = a (2E)-enoyl-CoA + H2O</text>
        <dbReference type="Rhea" id="RHEA:16105"/>
        <dbReference type="ChEBI" id="CHEBI:15377"/>
        <dbReference type="ChEBI" id="CHEBI:57318"/>
        <dbReference type="ChEBI" id="CHEBI:58856"/>
        <dbReference type="EC" id="4.2.1.17"/>
    </reaction>
</comment>
<evidence type="ECO:0000256" key="4">
    <source>
        <dbReference type="ARBA" id="ARBA00023709"/>
    </source>
</evidence>
<evidence type="ECO:0000313" key="8">
    <source>
        <dbReference type="Proteomes" id="UP000586827"/>
    </source>
</evidence>
<keyword evidence="3" id="KW-0276">Fatty acid metabolism</keyword>
<name>A0A849BWD4_9NOCA</name>
<dbReference type="GO" id="GO:0004300">
    <property type="term" value="F:enoyl-CoA hydratase activity"/>
    <property type="evidence" value="ECO:0007669"/>
    <property type="project" value="UniProtKB-EC"/>
</dbReference>
<evidence type="ECO:0000256" key="5">
    <source>
        <dbReference type="ARBA" id="ARBA00023717"/>
    </source>
</evidence>
<dbReference type="PROSITE" id="PS00166">
    <property type="entry name" value="ENOYL_COA_HYDRATASE"/>
    <property type="match status" value="1"/>
</dbReference>
<dbReference type="PANTHER" id="PTHR43802">
    <property type="entry name" value="ENOYL-COA HYDRATASE"/>
    <property type="match status" value="1"/>
</dbReference>